<evidence type="ECO:0000259" key="5">
    <source>
        <dbReference type="PROSITE" id="PS50011"/>
    </source>
</evidence>
<feature type="non-terminal residue" evidence="6">
    <location>
        <position position="168"/>
    </location>
</feature>
<dbReference type="Gene3D" id="1.10.510.10">
    <property type="entry name" value="Transferase(Phosphotransferase) domain 1"/>
    <property type="match status" value="1"/>
</dbReference>
<evidence type="ECO:0000313" key="7">
    <source>
        <dbReference type="Proteomes" id="UP001219525"/>
    </source>
</evidence>
<dbReference type="GO" id="GO:0005737">
    <property type="term" value="C:cytoplasm"/>
    <property type="evidence" value="ECO:0007669"/>
    <property type="project" value="TreeGrafter"/>
</dbReference>
<dbReference type="EMBL" id="JARJCW010000062">
    <property type="protein sequence ID" value="KAJ7200533.1"/>
    <property type="molecule type" value="Genomic_DNA"/>
</dbReference>
<proteinExistence type="predicted"/>
<dbReference type="InterPro" id="IPR000719">
    <property type="entry name" value="Prot_kinase_dom"/>
</dbReference>
<evidence type="ECO:0000313" key="6">
    <source>
        <dbReference type="EMBL" id="KAJ7200533.1"/>
    </source>
</evidence>
<dbReference type="InterPro" id="IPR050538">
    <property type="entry name" value="MAP_kinase_kinase_kinase"/>
</dbReference>
<dbReference type="PANTHER" id="PTHR48016">
    <property type="entry name" value="MAP KINASE KINASE KINASE SSK2-RELATED-RELATED"/>
    <property type="match status" value="1"/>
</dbReference>
<evidence type="ECO:0000256" key="3">
    <source>
        <dbReference type="ARBA" id="ARBA00022777"/>
    </source>
</evidence>
<dbReference type="PROSITE" id="PS00109">
    <property type="entry name" value="PROTEIN_KINASE_TYR"/>
    <property type="match status" value="1"/>
</dbReference>
<evidence type="ECO:0000256" key="1">
    <source>
        <dbReference type="ARBA" id="ARBA00022679"/>
    </source>
</evidence>
<evidence type="ECO:0000256" key="2">
    <source>
        <dbReference type="ARBA" id="ARBA00022741"/>
    </source>
</evidence>
<feature type="non-terminal residue" evidence="6">
    <location>
        <position position="1"/>
    </location>
</feature>
<name>A0AAD6V2I5_9AGAR</name>
<feature type="domain" description="Protein kinase" evidence="5">
    <location>
        <begin position="1"/>
        <end position="168"/>
    </location>
</feature>
<gene>
    <name evidence="6" type="ORF">GGX14DRAFT_305170</name>
</gene>
<keyword evidence="4" id="KW-0067">ATP-binding</keyword>
<dbReference type="InterPro" id="IPR008266">
    <property type="entry name" value="Tyr_kinase_AS"/>
</dbReference>
<dbReference type="PANTHER" id="PTHR48016:SF56">
    <property type="entry name" value="MAPKK KINASE"/>
    <property type="match status" value="1"/>
</dbReference>
<keyword evidence="1" id="KW-0808">Transferase</keyword>
<dbReference type="AlphaFoldDB" id="A0AAD6V2I5"/>
<dbReference type="Proteomes" id="UP001219525">
    <property type="component" value="Unassembled WGS sequence"/>
</dbReference>
<keyword evidence="7" id="KW-1185">Reference proteome</keyword>
<keyword evidence="3 6" id="KW-0418">Kinase</keyword>
<dbReference type="GO" id="GO:0004709">
    <property type="term" value="F:MAP kinase kinase kinase activity"/>
    <property type="evidence" value="ECO:0007669"/>
    <property type="project" value="TreeGrafter"/>
</dbReference>
<dbReference type="SUPFAM" id="SSF56112">
    <property type="entry name" value="Protein kinase-like (PK-like)"/>
    <property type="match status" value="1"/>
</dbReference>
<dbReference type="GO" id="GO:0005524">
    <property type="term" value="F:ATP binding"/>
    <property type="evidence" value="ECO:0007669"/>
    <property type="project" value="UniProtKB-KW"/>
</dbReference>
<sequence>LDHEYILPFLGVDSDTFPGFLCMVSPWMSKGALVKNDGGPPEDSIPVLIAVGLQYLHSQNIVHGDLRGANILLDDRGHALLADFGLAVITDSPLAPTNRGGSLRWMAPELLHPESCGFKEFQRTFASDIYSFACVCLELYTGKPPFSEIPSDGAVLFYVVGGGLPKSP</sequence>
<protein>
    <submittedName>
        <fullName evidence="6">Kinase-like domain-containing protein</fullName>
    </submittedName>
</protein>
<comment type="caution">
    <text evidence="6">The sequence shown here is derived from an EMBL/GenBank/DDBJ whole genome shotgun (WGS) entry which is preliminary data.</text>
</comment>
<dbReference type="PROSITE" id="PS50011">
    <property type="entry name" value="PROTEIN_KINASE_DOM"/>
    <property type="match status" value="1"/>
</dbReference>
<reference evidence="6" key="1">
    <citation type="submission" date="2023-03" db="EMBL/GenBank/DDBJ databases">
        <title>Massive genome expansion in bonnet fungi (Mycena s.s.) driven by repeated elements and novel gene families across ecological guilds.</title>
        <authorList>
            <consortium name="Lawrence Berkeley National Laboratory"/>
            <person name="Harder C.B."/>
            <person name="Miyauchi S."/>
            <person name="Viragh M."/>
            <person name="Kuo A."/>
            <person name="Thoen E."/>
            <person name="Andreopoulos B."/>
            <person name="Lu D."/>
            <person name="Skrede I."/>
            <person name="Drula E."/>
            <person name="Henrissat B."/>
            <person name="Morin E."/>
            <person name="Kohler A."/>
            <person name="Barry K."/>
            <person name="LaButti K."/>
            <person name="Morin E."/>
            <person name="Salamov A."/>
            <person name="Lipzen A."/>
            <person name="Mereny Z."/>
            <person name="Hegedus B."/>
            <person name="Baldrian P."/>
            <person name="Stursova M."/>
            <person name="Weitz H."/>
            <person name="Taylor A."/>
            <person name="Grigoriev I.V."/>
            <person name="Nagy L.G."/>
            <person name="Martin F."/>
            <person name="Kauserud H."/>
        </authorList>
    </citation>
    <scope>NUCLEOTIDE SEQUENCE</scope>
    <source>
        <strain evidence="6">9144</strain>
    </source>
</reference>
<organism evidence="6 7">
    <name type="scientific">Mycena pura</name>
    <dbReference type="NCBI Taxonomy" id="153505"/>
    <lineage>
        <taxon>Eukaryota</taxon>
        <taxon>Fungi</taxon>
        <taxon>Dikarya</taxon>
        <taxon>Basidiomycota</taxon>
        <taxon>Agaricomycotina</taxon>
        <taxon>Agaricomycetes</taxon>
        <taxon>Agaricomycetidae</taxon>
        <taxon>Agaricales</taxon>
        <taxon>Marasmiineae</taxon>
        <taxon>Mycenaceae</taxon>
        <taxon>Mycena</taxon>
    </lineage>
</organism>
<evidence type="ECO:0000256" key="4">
    <source>
        <dbReference type="ARBA" id="ARBA00022840"/>
    </source>
</evidence>
<accession>A0AAD6V2I5</accession>
<dbReference type="InterPro" id="IPR011009">
    <property type="entry name" value="Kinase-like_dom_sf"/>
</dbReference>
<dbReference type="Pfam" id="PF00069">
    <property type="entry name" value="Pkinase"/>
    <property type="match status" value="1"/>
</dbReference>
<keyword evidence="2" id="KW-0547">Nucleotide-binding</keyword>